<dbReference type="Gene3D" id="1.20.5.4130">
    <property type="match status" value="1"/>
</dbReference>
<dbReference type="InterPro" id="IPR027417">
    <property type="entry name" value="P-loop_NTPase"/>
</dbReference>
<evidence type="ECO:0000256" key="1">
    <source>
        <dbReference type="ARBA" id="ARBA00022737"/>
    </source>
</evidence>
<dbReference type="PANTHER" id="PTHR36766">
    <property type="entry name" value="PLANT BROAD-SPECTRUM MILDEW RESISTANCE PROTEIN RPW8"/>
    <property type="match status" value="1"/>
</dbReference>
<dbReference type="GO" id="GO:0006952">
    <property type="term" value="P:defense response"/>
    <property type="evidence" value="ECO:0007669"/>
    <property type="project" value="UniProtKB-KW"/>
</dbReference>
<reference evidence="6" key="1">
    <citation type="submission" date="2019-09" db="EMBL/GenBank/DDBJ databases">
        <title>Draft genome information of white flower Hibiscus syriacus.</title>
        <authorList>
            <person name="Kim Y.-M."/>
        </authorList>
    </citation>
    <scope>NUCLEOTIDE SEQUENCE [LARGE SCALE GENOMIC DNA]</scope>
    <source>
        <strain evidence="6">YM2019G1</strain>
    </source>
</reference>
<evidence type="ECO:0000256" key="2">
    <source>
        <dbReference type="ARBA" id="ARBA00022741"/>
    </source>
</evidence>
<name>A0A6A3AE78_HIBSY</name>
<dbReference type="EMBL" id="VEPZ02001005">
    <property type="protein sequence ID" value="KAE8702881.1"/>
    <property type="molecule type" value="Genomic_DNA"/>
</dbReference>
<evidence type="ECO:0000259" key="5">
    <source>
        <dbReference type="Pfam" id="PF18052"/>
    </source>
</evidence>
<dbReference type="AlphaFoldDB" id="A0A6A3AE78"/>
<keyword evidence="4" id="KW-0067">ATP-binding</keyword>
<evidence type="ECO:0000313" key="6">
    <source>
        <dbReference type="EMBL" id="KAE8702881.1"/>
    </source>
</evidence>
<protein>
    <recommendedName>
        <fullName evidence="5">Disease resistance N-terminal domain-containing protein</fullName>
    </recommendedName>
</protein>
<proteinExistence type="predicted"/>
<gene>
    <name evidence="6" type="ORF">F3Y22_tig00110480pilonHSYRG00051</name>
</gene>
<keyword evidence="7" id="KW-1185">Reference proteome</keyword>
<dbReference type="SUPFAM" id="SSF52540">
    <property type="entry name" value="P-loop containing nucleoside triphosphate hydrolases"/>
    <property type="match status" value="1"/>
</dbReference>
<sequence length="210" mass="23899">MAEALAFEVAATVLGKLGSAVFQELCSIWGVRDELEKLEDVLMVIQVVMLVAEDQHMYNQEITFWLRKFKGVCYQVEDPLDEVEIEELRREVLGRGSTGRKVRHLFSSSNPLAFRVCMARKIKKAKEMLDEIATTESKFNLLKRRPVKNVVHGERETYSFVKTSNVIGREEDEKNIIHFLMNPTDGEDMHVLPIVGIGGTGKTSHAQLMF</sequence>
<feature type="domain" description="Disease resistance N-terminal" evidence="5">
    <location>
        <begin position="11"/>
        <end position="97"/>
    </location>
</feature>
<comment type="caution">
    <text evidence="6">The sequence shown here is derived from an EMBL/GenBank/DDBJ whole genome shotgun (WGS) entry which is preliminary data.</text>
</comment>
<dbReference type="Pfam" id="PF18052">
    <property type="entry name" value="Rx_N"/>
    <property type="match status" value="1"/>
</dbReference>
<dbReference type="Proteomes" id="UP000436088">
    <property type="component" value="Unassembled WGS sequence"/>
</dbReference>
<dbReference type="GO" id="GO:0005524">
    <property type="term" value="F:ATP binding"/>
    <property type="evidence" value="ECO:0007669"/>
    <property type="project" value="UniProtKB-KW"/>
</dbReference>
<keyword evidence="3" id="KW-0611">Plant defense</keyword>
<accession>A0A6A3AE78</accession>
<keyword evidence="1" id="KW-0677">Repeat</keyword>
<dbReference type="InterPro" id="IPR041118">
    <property type="entry name" value="Rx_N"/>
</dbReference>
<evidence type="ECO:0000313" key="7">
    <source>
        <dbReference type="Proteomes" id="UP000436088"/>
    </source>
</evidence>
<organism evidence="6 7">
    <name type="scientific">Hibiscus syriacus</name>
    <name type="common">Rose of Sharon</name>
    <dbReference type="NCBI Taxonomy" id="106335"/>
    <lineage>
        <taxon>Eukaryota</taxon>
        <taxon>Viridiplantae</taxon>
        <taxon>Streptophyta</taxon>
        <taxon>Embryophyta</taxon>
        <taxon>Tracheophyta</taxon>
        <taxon>Spermatophyta</taxon>
        <taxon>Magnoliopsida</taxon>
        <taxon>eudicotyledons</taxon>
        <taxon>Gunneridae</taxon>
        <taxon>Pentapetalae</taxon>
        <taxon>rosids</taxon>
        <taxon>malvids</taxon>
        <taxon>Malvales</taxon>
        <taxon>Malvaceae</taxon>
        <taxon>Malvoideae</taxon>
        <taxon>Hibiscus</taxon>
    </lineage>
</organism>
<evidence type="ECO:0000256" key="4">
    <source>
        <dbReference type="ARBA" id="ARBA00022840"/>
    </source>
</evidence>
<dbReference type="PANTHER" id="PTHR36766:SF61">
    <property type="entry name" value="NB-ARC DOMAIN DISEASE RESISTANCE PROTEIN"/>
    <property type="match status" value="1"/>
</dbReference>
<dbReference type="Gene3D" id="3.40.50.300">
    <property type="entry name" value="P-loop containing nucleotide triphosphate hydrolases"/>
    <property type="match status" value="1"/>
</dbReference>
<evidence type="ECO:0000256" key="3">
    <source>
        <dbReference type="ARBA" id="ARBA00022821"/>
    </source>
</evidence>
<keyword evidence="2" id="KW-0547">Nucleotide-binding</keyword>